<dbReference type="PROSITE" id="PS00360">
    <property type="entry name" value="RIBOSOMAL_S9"/>
    <property type="match status" value="1"/>
</dbReference>
<protein>
    <recommendedName>
        <fullName evidence="4 5">Small ribosomal subunit protein uS9</fullName>
    </recommendedName>
</protein>
<dbReference type="GO" id="GO:0006412">
    <property type="term" value="P:translation"/>
    <property type="evidence" value="ECO:0007669"/>
    <property type="project" value="UniProtKB-UniRule"/>
</dbReference>
<gene>
    <name evidence="5" type="primary">rpsI</name>
    <name evidence="8" type="ORF">ENP47_01555</name>
</gene>
<proteinExistence type="inferred from homology"/>
<evidence type="ECO:0000256" key="4">
    <source>
        <dbReference type="ARBA" id="ARBA00035259"/>
    </source>
</evidence>
<evidence type="ECO:0000256" key="7">
    <source>
        <dbReference type="SAM" id="MobiDB-lite"/>
    </source>
</evidence>
<dbReference type="Gene3D" id="3.30.230.10">
    <property type="match status" value="1"/>
</dbReference>
<name>A0A7C1FX79_THERO</name>
<dbReference type="Pfam" id="PF00380">
    <property type="entry name" value="Ribosomal_S9"/>
    <property type="match status" value="1"/>
</dbReference>
<organism evidence="8">
    <name type="scientific">Thermomicrobium roseum</name>
    <dbReference type="NCBI Taxonomy" id="500"/>
    <lineage>
        <taxon>Bacteria</taxon>
        <taxon>Pseudomonadati</taxon>
        <taxon>Thermomicrobiota</taxon>
        <taxon>Thermomicrobia</taxon>
        <taxon>Thermomicrobiales</taxon>
        <taxon>Thermomicrobiaceae</taxon>
        <taxon>Thermomicrobium</taxon>
    </lineage>
</organism>
<keyword evidence="2 5" id="KW-0689">Ribosomal protein</keyword>
<comment type="caution">
    <text evidence="8">The sequence shown here is derived from an EMBL/GenBank/DDBJ whole genome shotgun (WGS) entry which is preliminary data.</text>
</comment>
<sequence length="143" mass="16030">MVETARAQQATGTKPLYYYGLGRRKTAVARVRLYPGTGQIIINGRPAAQYFGNRLLYHVMITEPLRLTGLQDHFDIRARVVGGGLSGQAGAVRHGVARALLRYNPDLRPVLKRAGLLTRDPRVKERKKPGLKRARKAPQYTKR</sequence>
<dbReference type="InterPro" id="IPR023035">
    <property type="entry name" value="Ribosomal_uS9_bac/plastid"/>
</dbReference>
<comment type="similarity">
    <text evidence="1 5 6">Belongs to the universal ribosomal protein uS9 family.</text>
</comment>
<dbReference type="AlphaFoldDB" id="A0A7C1FX79"/>
<reference evidence="8" key="1">
    <citation type="journal article" date="2020" name="mSystems">
        <title>Genome- and Community-Level Interaction Insights into Carbon Utilization and Element Cycling Functions of Hydrothermarchaeota in Hydrothermal Sediment.</title>
        <authorList>
            <person name="Zhou Z."/>
            <person name="Liu Y."/>
            <person name="Xu W."/>
            <person name="Pan J."/>
            <person name="Luo Z.H."/>
            <person name="Li M."/>
        </authorList>
    </citation>
    <scope>NUCLEOTIDE SEQUENCE [LARGE SCALE GENOMIC DNA]</scope>
    <source>
        <strain evidence="8">SpSt-222</strain>
    </source>
</reference>
<dbReference type="GO" id="GO:0022627">
    <property type="term" value="C:cytosolic small ribosomal subunit"/>
    <property type="evidence" value="ECO:0007669"/>
    <property type="project" value="TreeGrafter"/>
</dbReference>
<dbReference type="InterPro" id="IPR014721">
    <property type="entry name" value="Ribsml_uS5_D2-typ_fold_subgr"/>
</dbReference>
<evidence type="ECO:0000256" key="5">
    <source>
        <dbReference type="HAMAP-Rule" id="MF_00532"/>
    </source>
</evidence>
<dbReference type="NCBIfam" id="NF001099">
    <property type="entry name" value="PRK00132.1"/>
    <property type="match status" value="1"/>
</dbReference>
<evidence type="ECO:0000256" key="3">
    <source>
        <dbReference type="ARBA" id="ARBA00023274"/>
    </source>
</evidence>
<dbReference type="GO" id="GO:0003723">
    <property type="term" value="F:RNA binding"/>
    <property type="evidence" value="ECO:0007669"/>
    <property type="project" value="TreeGrafter"/>
</dbReference>
<dbReference type="EMBL" id="DSJL01000002">
    <property type="protein sequence ID" value="HEF64287.1"/>
    <property type="molecule type" value="Genomic_DNA"/>
</dbReference>
<evidence type="ECO:0000256" key="1">
    <source>
        <dbReference type="ARBA" id="ARBA00005251"/>
    </source>
</evidence>
<feature type="region of interest" description="Disordered" evidence="7">
    <location>
        <begin position="119"/>
        <end position="143"/>
    </location>
</feature>
<evidence type="ECO:0000313" key="8">
    <source>
        <dbReference type="EMBL" id="HEF64287.1"/>
    </source>
</evidence>
<evidence type="ECO:0000256" key="6">
    <source>
        <dbReference type="RuleBase" id="RU003815"/>
    </source>
</evidence>
<evidence type="ECO:0000256" key="2">
    <source>
        <dbReference type="ARBA" id="ARBA00022980"/>
    </source>
</evidence>
<dbReference type="GO" id="GO:0003735">
    <property type="term" value="F:structural constituent of ribosome"/>
    <property type="evidence" value="ECO:0007669"/>
    <property type="project" value="InterPro"/>
</dbReference>
<dbReference type="FunFam" id="3.30.230.10:FF:000001">
    <property type="entry name" value="30S ribosomal protein S9"/>
    <property type="match status" value="1"/>
</dbReference>
<dbReference type="PANTHER" id="PTHR21569:SF1">
    <property type="entry name" value="SMALL RIBOSOMAL SUBUNIT PROTEIN US9M"/>
    <property type="match status" value="1"/>
</dbReference>
<dbReference type="PANTHER" id="PTHR21569">
    <property type="entry name" value="RIBOSOMAL PROTEIN S9"/>
    <property type="match status" value="1"/>
</dbReference>
<dbReference type="InterPro" id="IPR020574">
    <property type="entry name" value="Ribosomal_uS9_CS"/>
</dbReference>
<dbReference type="HAMAP" id="MF_00532_B">
    <property type="entry name" value="Ribosomal_uS9_B"/>
    <property type="match status" value="1"/>
</dbReference>
<accession>A0A7C1FX79</accession>
<dbReference type="SUPFAM" id="SSF54211">
    <property type="entry name" value="Ribosomal protein S5 domain 2-like"/>
    <property type="match status" value="1"/>
</dbReference>
<dbReference type="InterPro" id="IPR020568">
    <property type="entry name" value="Ribosomal_Su5_D2-typ_SF"/>
</dbReference>
<dbReference type="InterPro" id="IPR000754">
    <property type="entry name" value="Ribosomal_uS9"/>
</dbReference>
<keyword evidence="3 5" id="KW-0687">Ribonucleoprotein</keyword>
<feature type="compositionally biased region" description="Basic residues" evidence="7">
    <location>
        <begin position="124"/>
        <end position="143"/>
    </location>
</feature>